<reference evidence="10" key="1">
    <citation type="submission" date="2024-04" db="EMBL/GenBank/DDBJ databases">
        <title>Salinicola lusitanus LLJ914,a marine bacterium isolated from the Okinawa Trough.</title>
        <authorList>
            <person name="Li J."/>
        </authorList>
    </citation>
    <scope>NUCLEOTIDE SEQUENCE [LARGE SCALE GENOMIC DNA]</scope>
</reference>
<organism evidence="9 10">
    <name type="scientific">Mugilogobius chulae</name>
    <name type="common">yellowstripe goby</name>
    <dbReference type="NCBI Taxonomy" id="88201"/>
    <lineage>
        <taxon>Eukaryota</taxon>
        <taxon>Metazoa</taxon>
        <taxon>Chordata</taxon>
        <taxon>Craniata</taxon>
        <taxon>Vertebrata</taxon>
        <taxon>Euteleostomi</taxon>
        <taxon>Actinopterygii</taxon>
        <taxon>Neopterygii</taxon>
        <taxon>Teleostei</taxon>
        <taxon>Neoteleostei</taxon>
        <taxon>Acanthomorphata</taxon>
        <taxon>Gobiaria</taxon>
        <taxon>Gobiiformes</taxon>
        <taxon>Gobioidei</taxon>
        <taxon>Gobiidae</taxon>
        <taxon>Gobionellinae</taxon>
        <taxon>Mugilogobius</taxon>
    </lineage>
</organism>
<dbReference type="Gene3D" id="3.40.50.150">
    <property type="entry name" value="Vaccinia Virus protein VP39"/>
    <property type="match status" value="1"/>
</dbReference>
<dbReference type="PANTHER" id="PTHR14741:SF32">
    <property type="entry name" value="TRIMETHYLGUANOSINE SYNTHASE"/>
    <property type="match status" value="1"/>
</dbReference>
<evidence type="ECO:0000313" key="9">
    <source>
        <dbReference type="EMBL" id="KAK7945297.1"/>
    </source>
</evidence>
<evidence type="ECO:0000256" key="4">
    <source>
        <dbReference type="ARBA" id="ARBA00048740"/>
    </source>
</evidence>
<accession>A0AAW0QBK9</accession>
<dbReference type="GO" id="GO:0005634">
    <property type="term" value="C:nucleus"/>
    <property type="evidence" value="ECO:0007669"/>
    <property type="project" value="TreeGrafter"/>
</dbReference>
<dbReference type="InterPro" id="IPR019012">
    <property type="entry name" value="RNA_cap_Gua-N2-MeTrfase"/>
</dbReference>
<evidence type="ECO:0000256" key="6">
    <source>
        <dbReference type="ARBA" id="ARBA00049075"/>
    </source>
</evidence>
<proteinExistence type="inferred from homology"/>
<evidence type="ECO:0000256" key="7">
    <source>
        <dbReference type="ARBA" id="ARBA00049790"/>
    </source>
</evidence>
<dbReference type="AlphaFoldDB" id="A0AAW0QBK9"/>
<gene>
    <name evidence="9" type="ORF">WMY93_001025</name>
</gene>
<dbReference type="InterPro" id="IPR029063">
    <property type="entry name" value="SAM-dependent_MTases_sf"/>
</dbReference>
<evidence type="ECO:0000256" key="8">
    <source>
        <dbReference type="SAM" id="MobiDB-lite"/>
    </source>
</evidence>
<dbReference type="GO" id="GO:0071164">
    <property type="term" value="F:RNA cap trimethylguanosine synthase activity"/>
    <property type="evidence" value="ECO:0007669"/>
    <property type="project" value="TreeGrafter"/>
</dbReference>
<comment type="catalytic activity">
    <reaction evidence="4">
        <text>a 5'-end (N(7)-methyl 5'-triphosphoguanosine)-ribonucleoside in snoRNA + S-adenosyl-L-methionine = a 5'-end (N(2),N(7)-dimethyl 5'-triphosphoguanosine)-ribonucleoside in snoRNA + S-adenosyl-L-homocysteine + H(+)</text>
        <dbReference type="Rhea" id="RHEA:78475"/>
        <dbReference type="Rhea" id="RHEA-COMP:19086"/>
        <dbReference type="Rhea" id="RHEA-COMP:19088"/>
        <dbReference type="ChEBI" id="CHEBI:15378"/>
        <dbReference type="ChEBI" id="CHEBI:57856"/>
        <dbReference type="ChEBI" id="CHEBI:59789"/>
        <dbReference type="ChEBI" id="CHEBI:156461"/>
        <dbReference type="ChEBI" id="CHEBI:172880"/>
    </reaction>
    <physiologicalReaction direction="left-to-right" evidence="4">
        <dbReference type="Rhea" id="RHEA:78476"/>
    </physiologicalReaction>
</comment>
<dbReference type="PANTHER" id="PTHR14741">
    <property type="entry name" value="S-ADENOSYLMETHIONINE-DEPENDENT METHYLTRANSFERASE RELATED"/>
    <property type="match status" value="1"/>
</dbReference>
<comment type="catalytic activity">
    <reaction evidence="5">
        <text>a 5'-end (N(2),N(7)-dimethyl 5'-triphosphoguanosine)-ribonucleoside in snRNA + S-adenosyl-L-methionine = a 5'-end (N(2),N(2),N(7)-trimethyl 5'-triphosphoguanosine)-ribonucleoside in snRNA + S-adenosyl-L-homocysteine + H(+)</text>
        <dbReference type="Rhea" id="RHEA:78479"/>
        <dbReference type="Rhea" id="RHEA-COMP:19087"/>
        <dbReference type="Rhea" id="RHEA-COMP:19089"/>
        <dbReference type="ChEBI" id="CHEBI:15378"/>
        <dbReference type="ChEBI" id="CHEBI:57856"/>
        <dbReference type="ChEBI" id="CHEBI:59789"/>
        <dbReference type="ChEBI" id="CHEBI:167623"/>
        <dbReference type="ChEBI" id="CHEBI:172880"/>
    </reaction>
    <physiologicalReaction direction="left-to-right" evidence="5">
        <dbReference type="Rhea" id="RHEA:78480"/>
    </physiologicalReaction>
</comment>
<feature type="compositionally biased region" description="Low complexity" evidence="8">
    <location>
        <begin position="27"/>
        <end position="39"/>
    </location>
</feature>
<protein>
    <recommendedName>
        <fullName evidence="1">Trimethylguanosine synthase</fullName>
    </recommendedName>
    <alternativeName>
        <fullName evidence="7">Cap-specific guanine-N(2) methyltransferase</fullName>
    </alternativeName>
</protein>
<name>A0AAW0QBK9_9GOBI</name>
<dbReference type="Pfam" id="PF09445">
    <property type="entry name" value="Methyltransf_15"/>
    <property type="match status" value="1"/>
</dbReference>
<dbReference type="EMBL" id="JBBPFD010000001">
    <property type="protein sequence ID" value="KAK7945297.1"/>
    <property type="molecule type" value="Genomic_DNA"/>
</dbReference>
<evidence type="ECO:0000256" key="3">
    <source>
        <dbReference type="ARBA" id="ARBA00047418"/>
    </source>
</evidence>
<evidence type="ECO:0000256" key="2">
    <source>
        <dbReference type="ARBA" id="ARBA00025783"/>
    </source>
</evidence>
<evidence type="ECO:0000256" key="1">
    <source>
        <dbReference type="ARBA" id="ARBA00018517"/>
    </source>
</evidence>
<evidence type="ECO:0000313" key="10">
    <source>
        <dbReference type="Proteomes" id="UP001460270"/>
    </source>
</evidence>
<comment type="catalytic activity">
    <reaction evidence="3">
        <text>a 5'-end (N(2),N(7)-dimethyl 5'-triphosphoguanosine)-ribonucleoside in snoRNA + S-adenosyl-L-methionine = a 5'-end (N(2),N(2),N(7)-trimethyl 5'-triphosphoguanosine)-ribonucleoside in snoRNA + S-adenosyl-L-homocysteine + H(+)</text>
        <dbReference type="Rhea" id="RHEA:78507"/>
        <dbReference type="Rhea" id="RHEA-COMP:19088"/>
        <dbReference type="Rhea" id="RHEA-COMP:19090"/>
        <dbReference type="ChEBI" id="CHEBI:15378"/>
        <dbReference type="ChEBI" id="CHEBI:57856"/>
        <dbReference type="ChEBI" id="CHEBI:59789"/>
        <dbReference type="ChEBI" id="CHEBI:167623"/>
        <dbReference type="ChEBI" id="CHEBI:172880"/>
    </reaction>
    <physiologicalReaction direction="left-to-right" evidence="3">
        <dbReference type="Rhea" id="RHEA:78508"/>
    </physiologicalReaction>
</comment>
<feature type="region of interest" description="Disordered" evidence="8">
    <location>
        <begin position="18"/>
        <end position="39"/>
    </location>
</feature>
<comment type="similarity">
    <text evidence="2">Belongs to the methyltransferase superfamily. Trimethylguanosine synthase family.</text>
</comment>
<evidence type="ECO:0000256" key="5">
    <source>
        <dbReference type="ARBA" id="ARBA00048763"/>
    </source>
</evidence>
<keyword evidence="10" id="KW-1185">Reference proteome</keyword>
<dbReference type="Proteomes" id="UP001460270">
    <property type="component" value="Unassembled WGS sequence"/>
</dbReference>
<comment type="caution">
    <text evidence="9">The sequence shown here is derived from an EMBL/GenBank/DDBJ whole genome shotgun (WGS) entry which is preliminary data.</text>
</comment>
<comment type="catalytic activity">
    <reaction evidence="6">
        <text>a 5'-end (N(7)-methyl 5'-triphosphoguanosine)-ribonucleoside in snRNA + S-adenosyl-L-methionine = a 5'-end (N(2),N(7)-dimethyl 5'-triphosphoguanosine)-ribonucleoside in snRNA + S-adenosyl-L-homocysteine + H(+)</text>
        <dbReference type="Rhea" id="RHEA:78471"/>
        <dbReference type="Rhea" id="RHEA-COMP:19085"/>
        <dbReference type="Rhea" id="RHEA-COMP:19087"/>
        <dbReference type="ChEBI" id="CHEBI:15378"/>
        <dbReference type="ChEBI" id="CHEBI:57856"/>
        <dbReference type="ChEBI" id="CHEBI:59789"/>
        <dbReference type="ChEBI" id="CHEBI:156461"/>
        <dbReference type="ChEBI" id="CHEBI:172880"/>
    </reaction>
    <physiologicalReaction direction="left-to-right" evidence="6">
        <dbReference type="Rhea" id="RHEA:78472"/>
    </physiologicalReaction>
</comment>
<sequence length="146" mass="15901">MLNQSALYNQTLVASILSSGRGHRPRSSGSGSSQRGGLRRVSPVDFVQGDFLQLASRLHGDVVFLSPPWEIFQKAKLVSENIVYFLPRNADMDQIASLAGAGGRVEVEQNFLNNKLKTITAYFGDLIKSGGSEEEDCVSQNATPRD</sequence>